<feature type="domain" description="Ig-like" evidence="19">
    <location>
        <begin position="2645"/>
        <end position="2731"/>
    </location>
</feature>
<feature type="disulfide bond" evidence="17">
    <location>
        <begin position="3891"/>
        <end position="3901"/>
    </location>
</feature>
<dbReference type="Proteomes" id="UP000829720">
    <property type="component" value="Unassembled WGS sequence"/>
</dbReference>
<dbReference type="Pfam" id="PF25106">
    <property type="entry name" value="VWA_4"/>
    <property type="match status" value="1"/>
</dbReference>
<feature type="disulfide bond" evidence="17">
    <location>
        <begin position="3577"/>
        <end position="3587"/>
    </location>
</feature>
<dbReference type="PROSITE" id="PS50993">
    <property type="entry name" value="NIDOGEN_G2"/>
    <property type="match status" value="1"/>
</dbReference>
<feature type="domain" description="EGF-like" evidence="18">
    <location>
        <begin position="3783"/>
        <end position="3823"/>
    </location>
</feature>
<dbReference type="InterPro" id="IPR000152">
    <property type="entry name" value="EGF-type_Asp/Asn_hydroxyl_site"/>
</dbReference>
<dbReference type="Gene3D" id="2.10.25.10">
    <property type="entry name" value="Laminin"/>
    <property type="match status" value="8"/>
</dbReference>
<keyword evidence="12" id="KW-0472">Membrane</keyword>
<feature type="domain" description="EGF-like" evidence="18">
    <location>
        <begin position="3658"/>
        <end position="3697"/>
    </location>
</feature>
<feature type="domain" description="EGF-like" evidence="18">
    <location>
        <begin position="3887"/>
        <end position="3926"/>
    </location>
</feature>
<feature type="domain" description="Ig-like" evidence="19">
    <location>
        <begin position="3188"/>
        <end position="3273"/>
    </location>
</feature>
<evidence type="ECO:0000256" key="11">
    <source>
        <dbReference type="ARBA" id="ARBA00022989"/>
    </source>
</evidence>
<dbReference type="PANTHER" id="PTHR10075">
    <property type="entry name" value="BASIGIN RELATED"/>
    <property type="match status" value="1"/>
</dbReference>
<feature type="domain" description="Ig-like" evidence="19">
    <location>
        <begin position="2183"/>
        <end position="2272"/>
    </location>
</feature>
<dbReference type="SUPFAM" id="SSF57184">
    <property type="entry name" value="Growth factor receptor domain"/>
    <property type="match status" value="2"/>
</dbReference>
<dbReference type="Pfam" id="PF07474">
    <property type="entry name" value="G2F"/>
    <property type="match status" value="1"/>
</dbReference>
<dbReference type="GO" id="GO:0006897">
    <property type="term" value="P:endocytosis"/>
    <property type="evidence" value="ECO:0007669"/>
    <property type="project" value="UniProtKB-KW"/>
</dbReference>
<dbReference type="InterPro" id="IPR036179">
    <property type="entry name" value="Ig-like_dom_sf"/>
</dbReference>
<feature type="domain" description="Ig-like" evidence="19">
    <location>
        <begin position="2461"/>
        <end position="2545"/>
    </location>
</feature>
<keyword evidence="3" id="KW-0964">Secreted</keyword>
<dbReference type="PROSITE" id="PS50026">
    <property type="entry name" value="EGF_3"/>
    <property type="match status" value="5"/>
</dbReference>
<dbReference type="InterPro" id="IPR000742">
    <property type="entry name" value="EGF"/>
</dbReference>
<dbReference type="SMART" id="SM00682">
    <property type="entry name" value="G2F"/>
    <property type="match status" value="1"/>
</dbReference>
<dbReference type="InterPro" id="IPR001881">
    <property type="entry name" value="EGF-like_Ca-bd_dom"/>
</dbReference>
<feature type="domain" description="Ig-like" evidence="19">
    <location>
        <begin position="768"/>
        <end position="855"/>
    </location>
</feature>
<dbReference type="PROSITE" id="PS01186">
    <property type="entry name" value="EGF_2"/>
    <property type="match status" value="3"/>
</dbReference>
<gene>
    <name evidence="21" type="ORF">AGOR_G00051970</name>
</gene>
<evidence type="ECO:0000256" key="8">
    <source>
        <dbReference type="ARBA" id="ARBA00022729"/>
    </source>
</evidence>
<dbReference type="FunFam" id="2.60.40.10:FF:000503">
    <property type="entry name" value="Hemicentin 1"/>
    <property type="match status" value="2"/>
</dbReference>
<evidence type="ECO:0000259" key="18">
    <source>
        <dbReference type="PROSITE" id="PS50026"/>
    </source>
</evidence>
<dbReference type="GO" id="GO:0030424">
    <property type="term" value="C:axon"/>
    <property type="evidence" value="ECO:0007669"/>
    <property type="project" value="TreeGrafter"/>
</dbReference>
<dbReference type="FunFam" id="2.10.25.10:FF:000038">
    <property type="entry name" value="Fibrillin 2"/>
    <property type="match status" value="1"/>
</dbReference>
<dbReference type="PROSITE" id="PS50092">
    <property type="entry name" value="TSP1"/>
    <property type="match status" value="1"/>
</dbReference>
<feature type="domain" description="Ig-like" evidence="19">
    <location>
        <begin position="2370"/>
        <end position="2458"/>
    </location>
</feature>
<feature type="domain" description="Ig-like" evidence="19">
    <location>
        <begin position="2829"/>
        <end position="2914"/>
    </location>
</feature>
<evidence type="ECO:0000256" key="1">
    <source>
        <dbReference type="ARBA" id="ARBA00004479"/>
    </source>
</evidence>
<evidence type="ECO:0000256" key="10">
    <source>
        <dbReference type="ARBA" id="ARBA00022837"/>
    </source>
</evidence>
<dbReference type="Pfam" id="PF13927">
    <property type="entry name" value="Ig_3"/>
    <property type="match status" value="10"/>
</dbReference>
<feature type="domain" description="Ig-like" evidence="19">
    <location>
        <begin position="1716"/>
        <end position="1806"/>
    </location>
</feature>
<evidence type="ECO:0000256" key="12">
    <source>
        <dbReference type="ARBA" id="ARBA00023136"/>
    </source>
</evidence>
<dbReference type="FunFam" id="2.10.25.10:FF:000383">
    <property type="entry name" value="Hemicentin 1"/>
    <property type="match status" value="1"/>
</dbReference>
<feature type="domain" description="Ig-like" evidence="19">
    <location>
        <begin position="1907"/>
        <end position="1991"/>
    </location>
</feature>
<dbReference type="InterPro" id="IPR049883">
    <property type="entry name" value="NOTCH1_EGF-like"/>
</dbReference>
<feature type="domain" description="Nidogen G2 beta-barrel" evidence="20">
    <location>
        <begin position="3337"/>
        <end position="3559"/>
    </location>
</feature>
<evidence type="ECO:0000256" key="13">
    <source>
        <dbReference type="ARBA" id="ARBA00023157"/>
    </source>
</evidence>
<dbReference type="OrthoDB" id="5985519at2759"/>
<dbReference type="SMART" id="SM00406">
    <property type="entry name" value="IGv"/>
    <property type="match status" value="13"/>
</dbReference>
<keyword evidence="11" id="KW-1133">Transmembrane helix</keyword>
<dbReference type="FunFam" id="2.10.25.10:FF:000210">
    <property type="entry name" value="Hemicentin 1"/>
    <property type="match status" value="1"/>
</dbReference>
<dbReference type="GO" id="GO:0007411">
    <property type="term" value="P:axon guidance"/>
    <property type="evidence" value="ECO:0007669"/>
    <property type="project" value="TreeGrafter"/>
</dbReference>
<keyword evidence="16" id="KW-0393">Immunoglobulin domain</keyword>
<dbReference type="FunFam" id="2.60.40.10:FF:000186">
    <property type="entry name" value="Hemicentin 1"/>
    <property type="match status" value="4"/>
</dbReference>
<dbReference type="SUPFAM" id="SSF54511">
    <property type="entry name" value="GFP-like"/>
    <property type="match status" value="1"/>
</dbReference>
<evidence type="ECO:0000256" key="14">
    <source>
        <dbReference type="ARBA" id="ARBA00023170"/>
    </source>
</evidence>
<dbReference type="SUPFAM" id="SSF82895">
    <property type="entry name" value="TSP-1 type 1 repeat"/>
    <property type="match status" value="1"/>
</dbReference>
<dbReference type="InterPro" id="IPR009017">
    <property type="entry name" value="GFP"/>
</dbReference>
<evidence type="ECO:0000256" key="6">
    <source>
        <dbReference type="ARBA" id="ARBA00022583"/>
    </source>
</evidence>
<dbReference type="GO" id="GO:0098632">
    <property type="term" value="F:cell-cell adhesion mediator activity"/>
    <property type="evidence" value="ECO:0007669"/>
    <property type="project" value="TreeGrafter"/>
</dbReference>
<dbReference type="SUPFAM" id="SSF48726">
    <property type="entry name" value="Immunoglobulin"/>
    <property type="match status" value="32"/>
</dbReference>
<dbReference type="SMART" id="SM00209">
    <property type="entry name" value="TSP1"/>
    <property type="match status" value="1"/>
</dbReference>
<dbReference type="InterPro" id="IPR006605">
    <property type="entry name" value="G2_nidogen/fibulin_G2F"/>
</dbReference>
<evidence type="ECO:0000313" key="22">
    <source>
        <dbReference type="Proteomes" id="UP000829720"/>
    </source>
</evidence>
<feature type="domain" description="EGF-like" evidence="18">
    <location>
        <begin position="3740"/>
        <end position="3775"/>
    </location>
</feature>
<feature type="domain" description="Ig-like" evidence="19">
    <location>
        <begin position="1223"/>
        <end position="1311"/>
    </location>
</feature>
<sequence>MSVGAIKKALEVSLPGSFIYVFTDARAKDFRLKRDVLQLVQLRQSQVVFVLTGDCGDRSQPGYRVYEEIAATSSGQIFHLDKQQVNEVLKWVEETVQAMKVHLLSSNHESTQENQWEVPFDPSLKEVTVSLSGPAPQIELKDPFGRTVGEAQGLTELLNIPNSARVVNLKYPRPGAWTLKVGCSGRHTLRVTGVSNLDFRAGFSSIPVTEFNQTRERPVQGVPAHVLLRCTGLHPPGLLSNVELVSANGRTLRNLPIPQPQDRGSRGLWNVPEFRTPSEGFFLKVSGKDTDGYRFQRLSSVSYTNVIPEAPVVSMPSTVKGFYMQPARIECSVESDIPYRLRFTRGGARLGEEKLFQSSAKALWEIPHASGEDEGQYECVAQSTAGRGQAHTQLTVREPPPVLKPPMNVTSSPGGMVVLTCLVEGSMRHNLTWWRDGRSLTARMGRVRVLQNTSLEISAVRPHDSGEYQCVASNIQGESWAAVWLLVPEAPLLVVTPRTLTFSRGTEVHFFCSASGSPPPQTFWSHGNVFLTSRRRVSISKHGTLTIRDAIPEDAGNYTCLASNEAGTATQTVSLSYAEPPTISVTGQTVLAVAGGDATLECRATGDPPPQVKWYKGDLQAGTLPFVEQDARRGTLHFLMVQERDAGEYRCVASSPAGTSSATVILEVGVIPQFSETPVDVTATIGENVTLPCVSRGVPSPVIAWHRKDGRQIPIRHNRNSGAMQLESGALLIQSVWLDDEGLYICEAQNEFGSIRTEARVTVSGLEPPLLAQGAPTLSTVISQSLTIPCMLLDGIPLPDRHWTHNGKPVQLNLRTFLRSDGSLYIDRAVPEDAGIYVCTAINVAGSMNISVTLEVHVPPVINPGPFHYVATEGVAITLSCDSTGVPKPIVSWSKGREPLSQGRVSSQVDKEGHLHILSPTEEDAGIYICTATSPVGYASQEMQLSVNTKPRIVGKSGEEEPIKIDAEVGSEVVLPCEAKGSPTPLVKWSRDGHPIPPITAWFSVLPSGSLKISDVRLIDSKQYTCSAVNPAGNVSLTYNLHVQAQPRIQAMPPLLKAVIGQTVTLPCVAQGEPTPEVSWFHNGMPLKEAGAIQIQRVSHSDKGTYKCVAKNSAGQDTMETTLDVLEAPFFVEAGNDVMERVTSDRVVIPCPAQGLPPPKVRWFKNGLEIHPDQSGLGVLVSREGSLVIGSTAASHSGDFKCVATNEAGSVERKTRLKVNVPPEIQDDGQAVNLTVTLQQPISLGCDAFGTPSPTITWTKDGRPVGDALGVYLQNGKRLLRIYRVQMEHAGTFSCTASNKAGEARRDYNIVVQAPPVISGSSGVQEIAVVAGQEVELQCRVSGRPAPKVEWSRDGEVLSRDGDPHVEFLEEGQVIKVKSVRLRDQGLYRCVASNRAGTQMRQFRVTVQAPPAIRDSSESLEVSVVLGFPMVLPCEAEGMPLPSLTWLKDGQPIVSSARLTYTRAGQALHLGAARGDDAGQYTCRATNPAGSAHKHYTLRVLVPPQIEADDSTPLGFGSREVKVRINGTLALSCLSKGFPEPTTQWYRDGKPLVGDAHVGIRADSHVLHIEHALLSHEGQYTCVVSNAAGEDKRDFHVTVQVPPVFHRVNNGRAAWGFGGEEEDGNGGEEMTERREVVLGHPVSLSCESNAIPPPKISWYRQDRKLSTADGVVVLPGGQVLQIPRVRKEDAGKYTCQAVNEAGEDRMHFELEVLVTPVIGGQADEFIEEVIAVVNSTVQLPCTVSGNPEPAISWLRDGLPVYSGPQIQILEDGKLLEIASVQVADMAGYLCVAENKVGAVEKLFSLTVQVPPKVVGQKEEQMSVIEGHSVSLLCDVQAYPPPDIIWTKDGETLQFSTGIHILPGGQMLQIPRARVENAGQYVCTASNRAGEDQKSILLSVYVPPTLKPRTESEPDIVTPQVGSFISLRCEAEGVPEPEITWYRNGLQLAPGNGLRVDRHLLEIQGVQVADSGIYTCKVSNIAGQVDRTFRLTVHVPPVLNEPLEETLVQAMGSHVTLLCEATGVPAPSITWMKDGAPIESSVQWQWSVRGSRLELGPLQLSHAGTYTCVAKNSEGETHKDYSLTVQVLPTILDSGQPSEISAAVGEELTMECRVMGTPKPQLSWLKTGAPLDTTGLQNVYLSSDGGALTLLGLRSSDSGTYTCLAVSPAGQESKIYTLSVLVPPSIVGDVGTPREVQVPQDSVVTLECQAAGNPPPQISWLWNGRPLLLSPRTRLLSADTVLRISPVQVSDSGIYTCVARSRAGLAELSYDVQVQVPPGVDHVEPTEHVTVVKGSLVTLTCEARGVPPPSLSWLKDGQPLSLHRNLLLDGHETRLRLPDVSPSDAGQYSCVASNQAGSSTKTFNLTVLEPPKISGSGSPEEVSVAINSPLELECAAEGFPPPTLSWLKDGRPLHRRAEVLRDGGLLRISKVQVEDAGLYTCLASSPAGEDGRNHWVRVQVPPTLLGSREVQTVSIPTKGHLTLECQANSDPPPTIEWFKDDAKLQLGGRVQVLGGGQFLEIQDVMPEDSGLYSCVVSNMAGSNSLSFTVHVLLPPVITSGPSVVTSHINQAVVLPCEATGTPTPSITWRKDGIPLVPDNSRFTILAEGSLRIGSAQLSDSGRYYCAASNPAGSDYRGMDLRVFVGPSIRPGPFNVTLTTGVRAVLSCETTGIPAPQVSWKRNGTPLDLAKDPGAYRLLSPGSLVITSPSNHDEGYFECTATNEVGEERRVIEVILQVPPSIEDDITTVTAIKLSPVILPCHAKGSPEPKISWTKSGAQLGSRGGSYRVLPTGVLEITAAEPNHAGRYTCSARNPAGVAYKHITLVVQEPPEIRPMKEEVKVVLYHGIVLPCDVKGFPRPSITWQREGVPITTDHRLAVLPSGALQFSRVTLGDAGTYQCMAQNNAGTAIGKIRLVLQVPPVLTAPRLEYTAVMGQPVSLECGADGQPPPELSWLKERRLVVDGSHARVFSNGTLWIAATQRSDTGLYTCSAKNFAGRASQDIRLTIQIPPMIPVGQSELSVIQGFQALLPCAAQGLPEPRVSWEKDGAVVTALPGKFTVLRSGELIIERVEPGDAGVFTCVAVNSAGSARREVHLSINMRPAFKELPGDVTLNKGQRLSLSCHAQGTPAPAISWTVNNSPFPGPKVDEAGRSTLVIENVSVSDTGTYVCKADNSVGTIRALSFVRVREPPVVTAEVHRTQVVPQGGTAMLDCPVKGDPTPSLRWLRDGQPLVSTLRLHPMHNGSLALYSIMSGDSGEYKCVAESEAGMAERTVSLKVKVPGGFSNWGEWSPCSVTCGRGVQERIRLCNNPVPANGGQPCEGQSVDSRSCQAKLCPGEVPRRARGSLIGMVNEEEFGVAFLEANITDNPEEGTSTLEAHVDDIPASVGPLLRVLVSVFAPIYWTTVLQTGAARNGYTQTQGQFRQESQLEFETGEVLKLTHVARGLDAEGVLLVDIVINGFVPQILSGSHINLQEFDESYVQTGPGQLYAWSSQTHQQGGAPFLLRCNHSLVFEGSQDRQGPLLQLLRVSSISGAYSQYTLSLDFQLTVSLLIPDGEGDSCPQGFILDAASYCADEDECAAQSPCSHSCNNVMGGFSCACPSGFSISPHSNTCQDIDECAQGSHMCHYNQQCVNTVGTYRCQAQCGPGFKPSAVGTSCEDVDECQESSLSPCHQQCLNTLGSFRCACNPGYQLSGHRCLDINECTRNVCPAHQECRNTEGGYQCFDSCLAGMTKAESGACVDVDECQNGSHMCRYSQICQNTVGGYGCVCPRGYRSQGVGRPCLDINECQEVPSPCAYKCRNVPGSFRCLCPPGTTLLGDGRSCAGLERGQASANATRVFARLRPQLVSTLGRPVLSRLSIQPEQHGLSVSGRNGCPLGYSRRDGACMDVDECLLRKPCQHDCRNTVGSFQCLCPPGYQLLPNGRSCKDIDECMVHGIQCGPNQMCFNTRGGYQCLDTPCPASYQRGGSPGTCFRPCNLDCASGGSPLLLQYKLLTLPLGIPANHNVVRLSAFSETGILQERTAFTILEQGGETSNGQPFSIRDEAGRGIIFTLQPLDRPGLVRLRVQATTLSPEGQVTYQSIFIIYISISTYPY</sequence>
<feature type="domain" description="Ig-like" evidence="19">
    <location>
        <begin position="2738"/>
        <end position="2822"/>
    </location>
</feature>
<evidence type="ECO:0008006" key="23">
    <source>
        <dbReference type="Google" id="ProtNLM"/>
    </source>
</evidence>
<evidence type="ECO:0000259" key="19">
    <source>
        <dbReference type="PROSITE" id="PS50835"/>
    </source>
</evidence>
<evidence type="ECO:0000256" key="9">
    <source>
        <dbReference type="ARBA" id="ARBA00022737"/>
    </source>
</evidence>
<dbReference type="InterPro" id="IPR003598">
    <property type="entry name" value="Ig_sub2"/>
</dbReference>
<dbReference type="PRINTS" id="PR00907">
    <property type="entry name" value="THRMBOMODULN"/>
</dbReference>
<keyword evidence="10" id="KW-0106">Calcium</keyword>
<keyword evidence="4" id="KW-0272">Extracellular matrix</keyword>
<comment type="subcellular location">
    <subcellularLocation>
        <location evidence="1">Membrane</location>
        <topology evidence="1">Single-pass type I membrane protein</topology>
    </subcellularLocation>
    <subcellularLocation>
        <location evidence="2">Secreted</location>
        <location evidence="2">Extracellular space</location>
        <location evidence="2">Extracellular matrix</location>
    </subcellularLocation>
</comment>
<dbReference type="InterPro" id="IPR056475">
    <property type="entry name" value="GBD_Hemicentin/VWA7"/>
</dbReference>
<dbReference type="CDD" id="cd00096">
    <property type="entry name" value="Ig"/>
    <property type="match status" value="10"/>
</dbReference>
<dbReference type="InterPro" id="IPR007110">
    <property type="entry name" value="Ig-like_dom"/>
</dbReference>
<dbReference type="FunFam" id="2.60.40.10:FF:000130">
    <property type="entry name" value="Hemicentin 1"/>
    <property type="match status" value="8"/>
</dbReference>
<dbReference type="FunFam" id="2.10.25.10:FF:000009">
    <property type="entry name" value="Low-density lipoprotein receptor isoform 1"/>
    <property type="match status" value="1"/>
</dbReference>
<feature type="domain" description="Ig-like" evidence="19">
    <location>
        <begin position="951"/>
        <end position="1038"/>
    </location>
</feature>
<evidence type="ECO:0000256" key="4">
    <source>
        <dbReference type="ARBA" id="ARBA00022530"/>
    </source>
</evidence>
<dbReference type="FunFam" id="2.60.40.10:FF:000032">
    <property type="entry name" value="palladin isoform X1"/>
    <property type="match status" value="9"/>
</dbReference>
<dbReference type="InterPro" id="IPR009030">
    <property type="entry name" value="Growth_fac_rcpt_cys_sf"/>
</dbReference>
<name>A0A8T3DZ25_9TELE</name>
<dbReference type="GO" id="GO:0005509">
    <property type="term" value="F:calcium ion binding"/>
    <property type="evidence" value="ECO:0007669"/>
    <property type="project" value="InterPro"/>
</dbReference>
<dbReference type="GO" id="GO:0070593">
    <property type="term" value="P:dendrite self-avoidance"/>
    <property type="evidence" value="ECO:0007669"/>
    <property type="project" value="TreeGrafter"/>
</dbReference>
<keyword evidence="7" id="KW-0812">Transmembrane</keyword>
<feature type="domain" description="Ig-like" evidence="19">
    <location>
        <begin position="2277"/>
        <end position="2365"/>
    </location>
</feature>
<feature type="domain" description="Ig-like" evidence="19">
    <location>
        <begin position="491"/>
        <end position="576"/>
    </location>
</feature>
<dbReference type="PROSITE" id="PS01187">
    <property type="entry name" value="EGF_CA"/>
    <property type="match status" value="5"/>
</dbReference>
<dbReference type="EMBL" id="JAERUA010000004">
    <property type="protein sequence ID" value="KAI1900637.1"/>
    <property type="molecule type" value="Genomic_DNA"/>
</dbReference>
<keyword evidence="5 17" id="KW-0245">EGF-like domain</keyword>
<dbReference type="InterPro" id="IPR013783">
    <property type="entry name" value="Ig-like_fold"/>
</dbReference>
<comment type="caution">
    <text evidence="17">Lacks conserved residue(s) required for the propagation of feature annotation.</text>
</comment>
<comment type="caution">
    <text evidence="21">The sequence shown here is derived from an EMBL/GenBank/DDBJ whole genome shotgun (WGS) entry which is preliminary data.</text>
</comment>
<evidence type="ECO:0000256" key="17">
    <source>
        <dbReference type="PROSITE-ProRule" id="PRU00076"/>
    </source>
</evidence>
<dbReference type="SMART" id="SM00409">
    <property type="entry name" value="IG"/>
    <property type="match status" value="32"/>
</dbReference>
<evidence type="ECO:0000256" key="15">
    <source>
        <dbReference type="ARBA" id="ARBA00023180"/>
    </source>
</evidence>
<dbReference type="SUPFAM" id="SSF57196">
    <property type="entry name" value="EGF/Laminin"/>
    <property type="match status" value="2"/>
</dbReference>
<dbReference type="GO" id="GO:0030855">
    <property type="term" value="P:epithelial cell differentiation"/>
    <property type="evidence" value="ECO:0007669"/>
    <property type="project" value="UniProtKB-ARBA"/>
</dbReference>
<keyword evidence="13 17" id="KW-1015">Disulfide bond</keyword>
<evidence type="ECO:0000256" key="2">
    <source>
        <dbReference type="ARBA" id="ARBA00004498"/>
    </source>
</evidence>
<evidence type="ECO:0000313" key="21">
    <source>
        <dbReference type="EMBL" id="KAI1900637.1"/>
    </source>
</evidence>
<dbReference type="GO" id="GO:0007156">
    <property type="term" value="P:homophilic cell adhesion via plasma membrane adhesion molecules"/>
    <property type="evidence" value="ECO:0007669"/>
    <property type="project" value="TreeGrafter"/>
</dbReference>
<dbReference type="InterPro" id="IPR000884">
    <property type="entry name" value="TSP1_rpt"/>
</dbReference>
<dbReference type="FunFam" id="2.10.25.10:FF:000352">
    <property type="entry name" value="Hemicentin 1"/>
    <property type="match status" value="1"/>
</dbReference>
<dbReference type="InterPro" id="IPR036383">
    <property type="entry name" value="TSP1_rpt_sf"/>
</dbReference>
<feature type="domain" description="Ig-like" evidence="19">
    <location>
        <begin position="2918"/>
        <end position="3004"/>
    </location>
</feature>
<feature type="domain" description="Ig-like" evidence="19">
    <location>
        <begin position="860"/>
        <end position="946"/>
    </location>
</feature>
<keyword evidence="22" id="KW-1185">Reference proteome</keyword>
<evidence type="ECO:0000259" key="20">
    <source>
        <dbReference type="PROSITE" id="PS50993"/>
    </source>
</evidence>
<dbReference type="InterPro" id="IPR018097">
    <property type="entry name" value="EGF_Ca-bd_CS"/>
</dbReference>
<feature type="domain" description="Ig-like" evidence="19">
    <location>
        <begin position="400"/>
        <end position="474"/>
    </location>
</feature>
<keyword evidence="15" id="KW-0325">Glycoprotein</keyword>
<feature type="domain" description="Ig-like" evidence="19">
    <location>
        <begin position="3008"/>
        <end position="3095"/>
    </location>
</feature>
<evidence type="ECO:0000256" key="3">
    <source>
        <dbReference type="ARBA" id="ARBA00022525"/>
    </source>
</evidence>
<dbReference type="FunFam" id="2.20.100.10:FF:000007">
    <property type="entry name" value="Thrombospondin 1"/>
    <property type="match status" value="1"/>
</dbReference>
<dbReference type="FunFam" id="2.60.40.10:FF:000285">
    <property type="entry name" value="Hemicentin 1"/>
    <property type="match status" value="2"/>
</dbReference>
<feature type="domain" description="Ig-like" evidence="19">
    <location>
        <begin position="1995"/>
        <end position="2083"/>
    </location>
</feature>
<accession>A0A8T3DZ25</accession>
<dbReference type="PROSITE" id="PS00010">
    <property type="entry name" value="ASX_HYDROXYL"/>
    <property type="match status" value="5"/>
</dbReference>
<dbReference type="FunFam" id="2.60.40.10:FF:000706">
    <property type="entry name" value="Hemicentin 1"/>
    <property type="match status" value="1"/>
</dbReference>
<evidence type="ECO:0000256" key="5">
    <source>
        <dbReference type="ARBA" id="ARBA00022536"/>
    </source>
</evidence>
<feature type="domain" description="Ig-like" evidence="19">
    <location>
        <begin position="1047"/>
        <end position="1124"/>
    </location>
</feature>
<evidence type="ECO:0000256" key="16">
    <source>
        <dbReference type="ARBA" id="ARBA00023319"/>
    </source>
</evidence>
<dbReference type="Pfam" id="PF07679">
    <property type="entry name" value="I-set"/>
    <property type="match status" value="21"/>
</dbReference>
<protein>
    <recommendedName>
        <fullName evidence="23">Hemicentin-2</fullName>
    </recommendedName>
</protein>
<feature type="domain" description="Ig-like" evidence="19">
    <location>
        <begin position="1315"/>
        <end position="1406"/>
    </location>
</feature>
<feature type="domain" description="Ig-like" evidence="19">
    <location>
        <begin position="581"/>
        <end position="665"/>
    </location>
</feature>
<dbReference type="Pfam" id="PF23560">
    <property type="entry name" value="GBD_Hemicentin"/>
    <property type="match status" value="1"/>
</dbReference>
<feature type="domain" description="EGF-like" evidence="18">
    <location>
        <begin position="3573"/>
        <end position="3612"/>
    </location>
</feature>
<dbReference type="GO" id="GO:0005886">
    <property type="term" value="C:plasma membrane"/>
    <property type="evidence" value="ECO:0007669"/>
    <property type="project" value="TreeGrafter"/>
</dbReference>
<dbReference type="Pfam" id="PF00090">
    <property type="entry name" value="TSP_1"/>
    <property type="match status" value="1"/>
</dbReference>
<organism evidence="21 22">
    <name type="scientific">Albula goreensis</name>
    <dbReference type="NCBI Taxonomy" id="1534307"/>
    <lineage>
        <taxon>Eukaryota</taxon>
        <taxon>Metazoa</taxon>
        <taxon>Chordata</taxon>
        <taxon>Craniata</taxon>
        <taxon>Vertebrata</taxon>
        <taxon>Euteleostomi</taxon>
        <taxon>Actinopterygii</taxon>
        <taxon>Neopterygii</taxon>
        <taxon>Teleostei</taxon>
        <taxon>Albuliformes</taxon>
        <taxon>Albulidae</taxon>
        <taxon>Albula</taxon>
    </lineage>
</organism>
<dbReference type="InterPro" id="IPR026823">
    <property type="entry name" value="cEGF"/>
</dbReference>
<dbReference type="PANTHER" id="PTHR10075:SF100">
    <property type="entry name" value="FASCICLIN-2"/>
    <property type="match status" value="1"/>
</dbReference>
<dbReference type="InterPro" id="IPR013098">
    <property type="entry name" value="Ig_I-set"/>
</dbReference>
<keyword evidence="9" id="KW-0677">Repeat</keyword>
<dbReference type="CDD" id="cd00054">
    <property type="entry name" value="EGF_CA"/>
    <property type="match status" value="8"/>
</dbReference>
<dbReference type="FunFam" id="2.10.25.10:FF:000008">
    <property type="entry name" value="Signal peptide, CUB domain, EGF-like 2"/>
    <property type="match status" value="1"/>
</dbReference>
<dbReference type="Gene3D" id="2.60.40.10">
    <property type="entry name" value="Immunoglobulins"/>
    <property type="match status" value="32"/>
</dbReference>
<feature type="domain" description="Ig-like" evidence="19">
    <location>
        <begin position="672"/>
        <end position="762"/>
    </location>
</feature>
<feature type="domain" description="Ig-like" evidence="19">
    <location>
        <begin position="1411"/>
        <end position="1499"/>
    </location>
</feature>
<dbReference type="InterPro" id="IPR013106">
    <property type="entry name" value="Ig_V-set"/>
</dbReference>
<keyword evidence="8" id="KW-0732">Signal</keyword>
<feature type="domain" description="Ig-like" evidence="19">
    <location>
        <begin position="1811"/>
        <end position="1898"/>
    </location>
</feature>
<keyword evidence="14" id="KW-0675">Receptor</keyword>
<dbReference type="Pfam" id="PF07645">
    <property type="entry name" value="EGF_CA"/>
    <property type="match status" value="6"/>
</dbReference>
<dbReference type="FunFam" id="2.10.25.10:FF:000010">
    <property type="entry name" value="Pro-epidermal growth factor"/>
    <property type="match status" value="1"/>
</dbReference>
<feature type="domain" description="Ig-like" evidence="19">
    <location>
        <begin position="1129"/>
        <end position="1218"/>
    </location>
</feature>
<dbReference type="SMART" id="SM00181">
    <property type="entry name" value="EGF"/>
    <property type="match status" value="8"/>
</dbReference>
<dbReference type="Pfam" id="PF12662">
    <property type="entry name" value="cEGF"/>
    <property type="match status" value="1"/>
</dbReference>
<dbReference type="InterPro" id="IPR056861">
    <property type="entry name" value="HMCN1-like_VWA"/>
</dbReference>
<dbReference type="FunFam" id="2.60.40.10:FF:001348">
    <property type="entry name" value="Hemicentin 2"/>
    <property type="match status" value="1"/>
</dbReference>
<dbReference type="InterPro" id="IPR003599">
    <property type="entry name" value="Ig_sub"/>
</dbReference>
<proteinExistence type="predicted"/>
<dbReference type="SMART" id="SM00179">
    <property type="entry name" value="EGF_CA"/>
    <property type="match status" value="8"/>
</dbReference>
<feature type="domain" description="Ig-like" evidence="19">
    <location>
        <begin position="1602"/>
        <end position="1711"/>
    </location>
</feature>
<reference evidence="21" key="1">
    <citation type="submission" date="2021-01" db="EMBL/GenBank/DDBJ databases">
        <authorList>
            <person name="Zahm M."/>
            <person name="Roques C."/>
            <person name="Cabau C."/>
            <person name="Klopp C."/>
            <person name="Donnadieu C."/>
            <person name="Jouanno E."/>
            <person name="Lampietro C."/>
            <person name="Louis A."/>
            <person name="Herpin A."/>
            <person name="Echchiki A."/>
            <person name="Berthelot C."/>
            <person name="Parey E."/>
            <person name="Roest-Crollius H."/>
            <person name="Braasch I."/>
            <person name="Postlethwait J."/>
            <person name="Bobe J."/>
            <person name="Montfort J."/>
            <person name="Bouchez O."/>
            <person name="Begum T."/>
            <person name="Mejri S."/>
            <person name="Adams A."/>
            <person name="Chen W.-J."/>
            <person name="Guiguen Y."/>
        </authorList>
    </citation>
    <scope>NUCLEOTIDE SEQUENCE</scope>
    <source>
        <tissue evidence="21">Blood</tissue>
    </source>
</reference>
<feature type="domain" description="Ig-like" evidence="19">
    <location>
        <begin position="1504"/>
        <end position="1598"/>
    </location>
</feature>
<dbReference type="SMART" id="SM00408">
    <property type="entry name" value="IGc2"/>
    <property type="match status" value="32"/>
</dbReference>
<feature type="domain" description="Ig-like" evidence="19">
    <location>
        <begin position="311"/>
        <end position="395"/>
    </location>
</feature>
<feature type="domain" description="Ig-like" evidence="19">
    <location>
        <begin position="2088"/>
        <end position="2178"/>
    </location>
</feature>
<dbReference type="PROSITE" id="PS50835">
    <property type="entry name" value="IG_LIKE"/>
    <property type="match status" value="32"/>
</dbReference>
<keyword evidence="6" id="KW-0254">Endocytosis</keyword>
<feature type="domain" description="Ig-like" evidence="19">
    <location>
        <begin position="3100"/>
        <end position="3181"/>
    </location>
</feature>
<evidence type="ECO:0000256" key="7">
    <source>
        <dbReference type="ARBA" id="ARBA00022692"/>
    </source>
</evidence>
<dbReference type="Gene3D" id="2.40.155.10">
    <property type="entry name" value="Green fluorescent protein"/>
    <property type="match status" value="1"/>
</dbReference>
<feature type="domain" description="Ig-like" evidence="19">
    <location>
        <begin position="2554"/>
        <end position="2640"/>
    </location>
</feature>